<dbReference type="Proteomes" id="UP001153269">
    <property type="component" value="Unassembled WGS sequence"/>
</dbReference>
<reference evidence="1" key="1">
    <citation type="submission" date="2020-03" db="EMBL/GenBank/DDBJ databases">
        <authorList>
            <person name="Weist P."/>
        </authorList>
    </citation>
    <scope>NUCLEOTIDE SEQUENCE</scope>
</reference>
<sequence length="66" mass="7440">MMMMYEDGFALDGMTVEGYMNSPFGPHGISCVKALRVSPVHFLIPNAKRMDYACALSRRKNQDLLL</sequence>
<accession>A0A9N7TYX3</accession>
<gene>
    <name evidence="1" type="ORF">PLEPLA_LOCUS9180</name>
</gene>
<dbReference type="EMBL" id="CADEAL010000516">
    <property type="protein sequence ID" value="CAB1421298.1"/>
    <property type="molecule type" value="Genomic_DNA"/>
</dbReference>
<keyword evidence="2" id="KW-1185">Reference proteome</keyword>
<evidence type="ECO:0000313" key="1">
    <source>
        <dbReference type="EMBL" id="CAB1421298.1"/>
    </source>
</evidence>
<comment type="caution">
    <text evidence="1">The sequence shown here is derived from an EMBL/GenBank/DDBJ whole genome shotgun (WGS) entry which is preliminary data.</text>
</comment>
<dbReference type="AlphaFoldDB" id="A0A9N7TYX3"/>
<organism evidence="1 2">
    <name type="scientific">Pleuronectes platessa</name>
    <name type="common">European plaice</name>
    <dbReference type="NCBI Taxonomy" id="8262"/>
    <lineage>
        <taxon>Eukaryota</taxon>
        <taxon>Metazoa</taxon>
        <taxon>Chordata</taxon>
        <taxon>Craniata</taxon>
        <taxon>Vertebrata</taxon>
        <taxon>Euteleostomi</taxon>
        <taxon>Actinopterygii</taxon>
        <taxon>Neopterygii</taxon>
        <taxon>Teleostei</taxon>
        <taxon>Neoteleostei</taxon>
        <taxon>Acanthomorphata</taxon>
        <taxon>Carangaria</taxon>
        <taxon>Pleuronectiformes</taxon>
        <taxon>Pleuronectoidei</taxon>
        <taxon>Pleuronectidae</taxon>
        <taxon>Pleuronectes</taxon>
    </lineage>
</organism>
<proteinExistence type="predicted"/>
<evidence type="ECO:0000313" key="2">
    <source>
        <dbReference type="Proteomes" id="UP001153269"/>
    </source>
</evidence>
<name>A0A9N7TYX3_PLEPL</name>
<protein>
    <submittedName>
        <fullName evidence="1">Uncharacterized protein</fullName>
    </submittedName>
</protein>